<dbReference type="FunCoup" id="A3GH04">
    <property type="interactions" value="802"/>
</dbReference>
<evidence type="ECO:0000259" key="9">
    <source>
        <dbReference type="Pfam" id="PF04042"/>
    </source>
</evidence>
<feature type="domain" description="DNA polymerase alpha/delta/epsilon subunit B" evidence="9">
    <location>
        <begin position="372"/>
        <end position="636"/>
    </location>
</feature>
<dbReference type="PANTHER" id="PTHR12708:SF0">
    <property type="entry name" value="DNA POLYMERASE EPSILON SUBUNIT 2"/>
    <property type="match status" value="1"/>
</dbReference>
<comment type="caution">
    <text evidence="10">The sequence shown here is derived from an EMBL/GenBank/DDBJ whole genome shotgun (WGS) entry which is preliminary data.</text>
</comment>
<accession>A3GH04</accession>
<keyword evidence="10" id="KW-0548">Nucleotidyltransferase</keyword>
<comment type="similarity">
    <text evidence="2">Belongs to the DNA polymerase epsilon subunit B family.</text>
</comment>
<evidence type="ECO:0000256" key="4">
    <source>
        <dbReference type="ARBA" id="ARBA00022705"/>
    </source>
</evidence>
<dbReference type="GeneID" id="4851553"/>
<keyword evidence="5" id="KW-0238">DNA-binding</keyword>
<evidence type="ECO:0000313" key="10">
    <source>
        <dbReference type="EMBL" id="EAZ63626.2"/>
    </source>
</evidence>
<protein>
    <recommendedName>
        <fullName evidence="3">DNA polymerase epsilon subunit B</fullName>
    </recommendedName>
    <alternativeName>
        <fullName evidence="7">DNA polymerase II subunit 2</fullName>
    </alternativeName>
</protein>
<dbReference type="KEGG" id="pic:PICST_74461"/>
<feature type="region of interest" description="Disordered" evidence="8">
    <location>
        <begin position="94"/>
        <end position="126"/>
    </location>
</feature>
<evidence type="ECO:0000256" key="1">
    <source>
        <dbReference type="ARBA" id="ARBA00004123"/>
    </source>
</evidence>
<evidence type="ECO:0000256" key="5">
    <source>
        <dbReference type="ARBA" id="ARBA00023125"/>
    </source>
</evidence>
<dbReference type="GO" id="GO:0045005">
    <property type="term" value="P:DNA-templated DNA replication maintenance of fidelity"/>
    <property type="evidence" value="ECO:0007669"/>
    <property type="project" value="EnsemblFungi"/>
</dbReference>
<dbReference type="GO" id="GO:0005737">
    <property type="term" value="C:cytoplasm"/>
    <property type="evidence" value="ECO:0007669"/>
    <property type="project" value="EnsemblFungi"/>
</dbReference>
<evidence type="ECO:0000256" key="7">
    <source>
        <dbReference type="ARBA" id="ARBA00032930"/>
    </source>
</evidence>
<evidence type="ECO:0000256" key="2">
    <source>
        <dbReference type="ARBA" id="ARBA00009560"/>
    </source>
</evidence>
<keyword evidence="10" id="KW-0808">Transferase</keyword>
<dbReference type="OMA" id="PEDGAWF"/>
<dbReference type="GO" id="GO:0030337">
    <property type="term" value="F:DNA polymerase processivity factor activity"/>
    <property type="evidence" value="ECO:0007669"/>
    <property type="project" value="EnsemblFungi"/>
</dbReference>
<dbReference type="GO" id="GO:0043596">
    <property type="term" value="C:nuclear replication fork"/>
    <property type="evidence" value="ECO:0007669"/>
    <property type="project" value="EnsemblFungi"/>
</dbReference>
<dbReference type="STRING" id="322104.A3GH04"/>
<dbReference type="InterPro" id="IPR007185">
    <property type="entry name" value="DNA_pol_a/d/e_bsu"/>
</dbReference>
<keyword evidence="4" id="KW-0235">DNA replication</keyword>
<dbReference type="Pfam" id="PF04042">
    <property type="entry name" value="DNA_pol_E_B"/>
    <property type="match status" value="1"/>
</dbReference>
<dbReference type="AlphaFoldDB" id="A3GH04"/>
<dbReference type="Proteomes" id="UP000002258">
    <property type="component" value="Chromosome 1"/>
</dbReference>
<gene>
    <name evidence="10" type="primary">DPB2</name>
    <name evidence="10" type="ORF">PICST_74461</name>
</gene>
<dbReference type="HOGENOM" id="CLU_010628_1_0_1"/>
<dbReference type="OrthoDB" id="10254730at2759"/>
<dbReference type="InterPro" id="IPR016266">
    <property type="entry name" value="POLE2"/>
</dbReference>
<dbReference type="eggNOG" id="KOG3818">
    <property type="taxonomic scope" value="Eukaryota"/>
</dbReference>
<dbReference type="InParanoid" id="A3GH04"/>
<dbReference type="EMBL" id="AAVQ01000001">
    <property type="protein sequence ID" value="EAZ63626.2"/>
    <property type="molecule type" value="Genomic_DNA"/>
</dbReference>
<reference evidence="10 11" key="1">
    <citation type="journal article" date="2007" name="Nat. Biotechnol.">
        <title>Genome sequence of the lignocellulose-bioconverting and xylose-fermenting yeast Pichia stipitis.</title>
        <authorList>
            <person name="Jeffries T.W."/>
            <person name="Grigoriev I.V."/>
            <person name="Grimwood J."/>
            <person name="Laplaza J.M."/>
            <person name="Aerts A."/>
            <person name="Salamov A."/>
            <person name="Schmutz J."/>
            <person name="Lindquist E."/>
            <person name="Dehal P."/>
            <person name="Shapiro H."/>
            <person name="Jin Y.S."/>
            <person name="Passoth V."/>
            <person name="Richardson P.M."/>
        </authorList>
    </citation>
    <scope>NUCLEOTIDE SEQUENCE [LARGE SCALE GENOMIC DNA]</scope>
    <source>
        <strain evidence="11">ATCC 58785 / CBS 6054 / NBRC 10063 / NRRL Y-11545</strain>
    </source>
</reference>
<dbReference type="GO" id="GO:0003697">
    <property type="term" value="F:single-stranded DNA binding"/>
    <property type="evidence" value="ECO:0007669"/>
    <property type="project" value="EnsemblFungi"/>
</dbReference>
<evidence type="ECO:0000256" key="3">
    <source>
        <dbReference type="ARBA" id="ARBA00016011"/>
    </source>
</evidence>
<feature type="compositionally biased region" description="Low complexity" evidence="8">
    <location>
        <begin position="94"/>
        <end position="111"/>
    </location>
</feature>
<organism evidence="10 11">
    <name type="scientific">Scheffersomyces stipitis (strain ATCC 58785 / CBS 6054 / NBRC 10063 / NRRL Y-11545)</name>
    <name type="common">Yeast</name>
    <name type="synonym">Pichia stipitis</name>
    <dbReference type="NCBI Taxonomy" id="322104"/>
    <lineage>
        <taxon>Eukaryota</taxon>
        <taxon>Fungi</taxon>
        <taxon>Dikarya</taxon>
        <taxon>Ascomycota</taxon>
        <taxon>Saccharomycotina</taxon>
        <taxon>Pichiomycetes</taxon>
        <taxon>Debaryomycetaceae</taxon>
        <taxon>Scheffersomyces</taxon>
    </lineage>
</organism>
<keyword evidence="10" id="KW-0239">DNA-directed DNA polymerase</keyword>
<dbReference type="GO" id="GO:0003690">
    <property type="term" value="F:double-stranded DNA binding"/>
    <property type="evidence" value="ECO:0007669"/>
    <property type="project" value="EnsemblFungi"/>
</dbReference>
<keyword evidence="11" id="KW-1185">Reference proteome</keyword>
<sequence length="680" mass="76705">MESVNTLPIKLQPSNLRPIAYRVFSKKHGLNIKTDALNLLTEVISYKFSFDWKGPKSQQFLEEVAKTWKLEDRGLFIDAPGLKQVLKEINTKSGSLDSSSVYGSRSSSTTSEPERAGRSDTLVDSEEEQNINWEDYFKFINPDQQPHCVFDKSRKQFKVSPSTNSKSKSLIGTLPNNLQNTVELFNNRYHIIYDRLSRNENFQKSSFSSISTINKSLHNGSANEITLIKNVLGRDGSKFILCGLLSKDANDSCILEDSTDYIELNLTQTYKTQGSFYCPGMFVIVEGIYSASGGSSNQSTNYIGGCFHVSNIGHPPAERRDASSENYGNLDFLGIHKQIGNSTANDKVLKINKYFRRKLATLEKSLVGHKLVLLGSECHLDNFKILDGLKKLLHKLENSIIEIMESEDGHVPLALVMTGSFSSSPLTTTNSLVSNISNSETYKSNFDNFANILSNFPNVIKTCKLVLIPGKNDPWQSTYSLGGSSLNCFPQKSIPRLFVSRLERLLPKGNLILSWNPARISYLSQEIVILKDELMNKMKRNDIIFANDLEEEKENLEKVLAQSEEDRINNLVKGGVTGEHIPIKIKHARKLVKTILDQGNLQPFLRETKLINPEYDYALRIEPLPTVMVLNDANFDNFEVTYNGCKVVNVSSLLSSTSRKLNYVEYYPSNKKFSFQELYF</sequence>
<evidence type="ECO:0000256" key="6">
    <source>
        <dbReference type="ARBA" id="ARBA00023242"/>
    </source>
</evidence>
<proteinExistence type="inferred from homology"/>
<dbReference type="PANTHER" id="PTHR12708">
    <property type="entry name" value="DNA POLYMERASE EPSILON SUBUNIT B"/>
    <property type="match status" value="1"/>
</dbReference>
<dbReference type="RefSeq" id="XP_001387649.2">
    <property type="nucleotide sequence ID" value="XM_001387612.1"/>
</dbReference>
<evidence type="ECO:0000256" key="8">
    <source>
        <dbReference type="SAM" id="MobiDB-lite"/>
    </source>
</evidence>
<name>A3GH04_PICST</name>
<keyword evidence="6" id="KW-0539">Nucleus</keyword>
<evidence type="ECO:0000313" key="11">
    <source>
        <dbReference type="Proteomes" id="UP000002258"/>
    </source>
</evidence>
<dbReference type="GO" id="GO:0042276">
    <property type="term" value="P:error-prone translesion synthesis"/>
    <property type="evidence" value="ECO:0007669"/>
    <property type="project" value="EnsemblFungi"/>
</dbReference>
<dbReference type="GO" id="GO:0008622">
    <property type="term" value="C:epsilon DNA polymerase complex"/>
    <property type="evidence" value="ECO:0007669"/>
    <property type="project" value="EnsemblFungi"/>
</dbReference>
<comment type="subcellular location">
    <subcellularLocation>
        <location evidence="1">Nucleus</location>
    </subcellularLocation>
</comment>
<dbReference type="GO" id="GO:0003887">
    <property type="term" value="F:DNA-directed DNA polymerase activity"/>
    <property type="evidence" value="ECO:0007669"/>
    <property type="project" value="UniProtKB-KW"/>
</dbReference>